<proteinExistence type="predicted"/>
<accession>A0ABQ5KN95</accession>
<organism evidence="2 3">
    <name type="scientific">Aduncisulcus paluster</name>
    <dbReference type="NCBI Taxonomy" id="2918883"/>
    <lineage>
        <taxon>Eukaryota</taxon>
        <taxon>Metamonada</taxon>
        <taxon>Carpediemonas-like organisms</taxon>
        <taxon>Aduncisulcus</taxon>
    </lineage>
</organism>
<gene>
    <name evidence="2" type="ORF">ADUPG1_007309</name>
</gene>
<keyword evidence="1" id="KW-0732">Signal</keyword>
<sequence>VFIVPILVFMDGVMTCRAGHTALTIRWTLANVKDDFKTKNCAWKEISILPEIGQIATSAFLHQLVKDATALQKGIEIVINSVTIRLYGTLFHIIADGKQVTDNIGTKHSSNDPCPWCDLTGIELLSADGIGGKRRFSSIATSRKTLTAINSQLPLWWGYRTGGLLFTPLRLHSADMLHVEDLGNSHDLARLLDVIMTPNQQKIVNKRLKLFSCRVQIGGGKREASDCSSLRIVAAACLYELDAKKWRGAYKWLYEGDIDYSSINEEGTRVEYIIPETDSTPLLSCTHIKFAHILLMCVLNDQYSLDYATACTPAQAREALSLAVRHRRIFIPLCVKAGVISASKVTQGGEERYNVKKSKTHFISHLEDWVKDCGPMGPFSAQVGERLNKSVLHGYKHIRTHPQRHILAAEVLPFLNLTPIKPTTIPGTKFIKDKFYYFIYPGHEDFYDAFRFSALCEDQKKVKGIHYTYIDGNQMEVNGVIGFYIYTEVGETEILASNIYDRFDAALAKDLGYCS</sequence>
<protein>
    <submittedName>
        <fullName evidence="2">Uncharacterized protein</fullName>
    </submittedName>
</protein>
<dbReference type="EMBL" id="BQXS01010233">
    <property type="protein sequence ID" value="GKT33381.1"/>
    <property type="molecule type" value="Genomic_DNA"/>
</dbReference>
<feature type="non-terminal residue" evidence="2">
    <location>
        <position position="1"/>
    </location>
</feature>
<feature type="non-terminal residue" evidence="2">
    <location>
        <position position="515"/>
    </location>
</feature>
<reference evidence="2" key="1">
    <citation type="submission" date="2022-03" db="EMBL/GenBank/DDBJ databases">
        <title>Draft genome sequence of Aduncisulcus paluster, a free-living microaerophilic Fornicata.</title>
        <authorList>
            <person name="Yuyama I."/>
            <person name="Kume K."/>
            <person name="Tamura T."/>
            <person name="Inagaki Y."/>
            <person name="Hashimoto T."/>
        </authorList>
    </citation>
    <scope>NUCLEOTIDE SEQUENCE</scope>
    <source>
        <strain evidence="2">NY0171</strain>
    </source>
</reference>
<feature type="chain" id="PRO_5045361981" evidence="1">
    <location>
        <begin position="19"/>
        <end position="515"/>
    </location>
</feature>
<name>A0ABQ5KN95_9EUKA</name>
<dbReference type="Proteomes" id="UP001057375">
    <property type="component" value="Unassembled WGS sequence"/>
</dbReference>
<feature type="signal peptide" evidence="1">
    <location>
        <begin position="1"/>
        <end position="18"/>
    </location>
</feature>
<evidence type="ECO:0000313" key="2">
    <source>
        <dbReference type="EMBL" id="GKT33381.1"/>
    </source>
</evidence>
<evidence type="ECO:0000313" key="3">
    <source>
        <dbReference type="Proteomes" id="UP001057375"/>
    </source>
</evidence>
<evidence type="ECO:0000256" key="1">
    <source>
        <dbReference type="SAM" id="SignalP"/>
    </source>
</evidence>
<keyword evidence="3" id="KW-1185">Reference proteome</keyword>
<comment type="caution">
    <text evidence="2">The sequence shown here is derived from an EMBL/GenBank/DDBJ whole genome shotgun (WGS) entry which is preliminary data.</text>
</comment>